<evidence type="ECO:0000256" key="2">
    <source>
        <dbReference type="ARBA" id="ARBA00023136"/>
    </source>
</evidence>
<dbReference type="InterPro" id="IPR006664">
    <property type="entry name" value="OMP_bac"/>
</dbReference>
<evidence type="ECO:0000313" key="6">
    <source>
        <dbReference type="EMBL" id="HIX55157.1"/>
    </source>
</evidence>
<dbReference type="Gene3D" id="3.30.1330.60">
    <property type="entry name" value="OmpA-like domain"/>
    <property type="match status" value="1"/>
</dbReference>
<dbReference type="EMBL" id="DXEZ01000248">
    <property type="protein sequence ID" value="HIX55157.1"/>
    <property type="molecule type" value="Genomic_DNA"/>
</dbReference>
<evidence type="ECO:0000259" key="5">
    <source>
        <dbReference type="PROSITE" id="PS51123"/>
    </source>
</evidence>
<evidence type="ECO:0000256" key="1">
    <source>
        <dbReference type="ARBA" id="ARBA00004442"/>
    </source>
</evidence>
<organism evidence="6 7">
    <name type="scientific">Candidatus Sphingobacterium stercoripullorum</name>
    <dbReference type="NCBI Taxonomy" id="2838759"/>
    <lineage>
        <taxon>Bacteria</taxon>
        <taxon>Pseudomonadati</taxon>
        <taxon>Bacteroidota</taxon>
        <taxon>Sphingobacteriia</taxon>
        <taxon>Sphingobacteriales</taxon>
        <taxon>Sphingobacteriaceae</taxon>
        <taxon>Sphingobacterium</taxon>
    </lineage>
</organism>
<protein>
    <submittedName>
        <fullName evidence="6">OmpA family protein</fullName>
    </submittedName>
</protein>
<dbReference type="PROSITE" id="PS51123">
    <property type="entry name" value="OMPA_2"/>
    <property type="match status" value="1"/>
</dbReference>
<reference evidence="6" key="1">
    <citation type="journal article" date="2021" name="PeerJ">
        <title>Extensive microbial diversity within the chicken gut microbiome revealed by metagenomics and culture.</title>
        <authorList>
            <person name="Gilroy R."/>
            <person name="Ravi A."/>
            <person name="Getino M."/>
            <person name="Pursley I."/>
            <person name="Horton D.L."/>
            <person name="Alikhan N.F."/>
            <person name="Baker D."/>
            <person name="Gharbi K."/>
            <person name="Hall N."/>
            <person name="Watson M."/>
            <person name="Adriaenssens E.M."/>
            <person name="Foster-Nyarko E."/>
            <person name="Jarju S."/>
            <person name="Secka A."/>
            <person name="Antonio M."/>
            <person name="Oren A."/>
            <person name="Chaudhuri R.R."/>
            <person name="La Ragione R."/>
            <person name="Hildebrand F."/>
            <person name="Pallen M.J."/>
        </authorList>
    </citation>
    <scope>NUCLEOTIDE SEQUENCE</scope>
    <source>
        <strain evidence="6">1719</strain>
    </source>
</reference>
<accession>A0A9D1WBB8</accession>
<keyword evidence="2 4" id="KW-0472">Membrane</keyword>
<dbReference type="PANTHER" id="PTHR30329:SF21">
    <property type="entry name" value="LIPOPROTEIN YIAD-RELATED"/>
    <property type="match status" value="1"/>
</dbReference>
<comment type="caution">
    <text evidence="6">The sequence shown here is derived from an EMBL/GenBank/DDBJ whole genome shotgun (WGS) entry which is preliminary data.</text>
</comment>
<dbReference type="Pfam" id="PF00691">
    <property type="entry name" value="OmpA"/>
    <property type="match status" value="1"/>
</dbReference>
<sequence>MAGWRAQNGFAWSLSLGRMDLKRKWPNSESLPYSIDAVDVLQPYNEPSIWEQTPFNGESFQFDDNTVLEKDKTDFSSWYALTGPEFWFGRNALQGFLSLQAGVGYTQMGYHYISGGGESSTKLDFDYYDVNGDFAGEVEVGVLDNSYSLYGTDEKTYDKFVSDGVYEAQRNINFMARGTVGAEYFFTPKVSAHLSASYWMMMSPKMASNEVSRGMYAFNGELIEGYKPAGDDDPFINFSTNQISGKGEYLHEREHPSKNLGYISANIGLRYWFGRKNKEVKKEEVVEPVHTTEPEVRKKELLVTVKDEPTGLALSGVQVQVLRNGKPYYSGITDENGALANLSELEAGEFEIKGVLNDIETTIAYLKPTDFESESLTIHKTLLHKDLRFTLLGNTIDANNDSPIGGVKTTLTNEGDGGNSFQNSNTDGVFKYQLEQGSDFSVFAEHQGYFSNRETLSTKGLDRSKTLYVDLKLGLSELKEGASFELKNIYYDFDKSNIRPDAARVLDDLYIVLTEHPNMIIELSSHTDSRGSDSYNLKLSQQRADAAVAYLVKKGIEKYRLQPKGYGETRLVNHCENGVECSEEEHQANRRTEIMIIKR</sequence>
<dbReference type="Proteomes" id="UP000824156">
    <property type="component" value="Unassembled WGS sequence"/>
</dbReference>
<dbReference type="GO" id="GO:0009279">
    <property type="term" value="C:cell outer membrane"/>
    <property type="evidence" value="ECO:0007669"/>
    <property type="project" value="UniProtKB-SubCell"/>
</dbReference>
<evidence type="ECO:0000256" key="4">
    <source>
        <dbReference type="PROSITE-ProRule" id="PRU00473"/>
    </source>
</evidence>
<dbReference type="InterPro" id="IPR036737">
    <property type="entry name" value="OmpA-like_sf"/>
</dbReference>
<keyword evidence="3" id="KW-0998">Cell outer membrane</keyword>
<dbReference type="CDD" id="cd07185">
    <property type="entry name" value="OmpA_C-like"/>
    <property type="match status" value="1"/>
</dbReference>
<dbReference type="InterPro" id="IPR006665">
    <property type="entry name" value="OmpA-like"/>
</dbReference>
<dbReference type="SUPFAM" id="SSF103088">
    <property type="entry name" value="OmpA-like"/>
    <property type="match status" value="1"/>
</dbReference>
<dbReference type="InterPro" id="IPR050330">
    <property type="entry name" value="Bact_OuterMem_StrucFunc"/>
</dbReference>
<dbReference type="PANTHER" id="PTHR30329">
    <property type="entry name" value="STATOR ELEMENT OF FLAGELLAR MOTOR COMPLEX"/>
    <property type="match status" value="1"/>
</dbReference>
<proteinExistence type="predicted"/>
<dbReference type="AlphaFoldDB" id="A0A9D1WBB8"/>
<dbReference type="PRINTS" id="PR01021">
    <property type="entry name" value="OMPADOMAIN"/>
</dbReference>
<reference evidence="6" key="2">
    <citation type="submission" date="2021-04" db="EMBL/GenBank/DDBJ databases">
        <authorList>
            <person name="Gilroy R."/>
        </authorList>
    </citation>
    <scope>NUCLEOTIDE SEQUENCE</scope>
    <source>
        <strain evidence="6">1719</strain>
    </source>
</reference>
<evidence type="ECO:0000313" key="7">
    <source>
        <dbReference type="Proteomes" id="UP000824156"/>
    </source>
</evidence>
<comment type="subcellular location">
    <subcellularLocation>
        <location evidence="1">Cell outer membrane</location>
    </subcellularLocation>
</comment>
<evidence type="ECO:0000256" key="3">
    <source>
        <dbReference type="ARBA" id="ARBA00023237"/>
    </source>
</evidence>
<name>A0A9D1WBB8_9SPHI</name>
<feature type="domain" description="OmpA-like" evidence="5">
    <location>
        <begin position="478"/>
        <end position="599"/>
    </location>
</feature>
<gene>
    <name evidence="6" type="ORF">H9853_09025</name>
</gene>